<dbReference type="GeneID" id="61221275"/>
<evidence type="ECO:0000313" key="2">
    <source>
        <dbReference type="EMBL" id="SCQ81760.1"/>
    </source>
</evidence>
<dbReference type="CDD" id="cd02440">
    <property type="entry name" value="AdoMet_MTases"/>
    <property type="match status" value="1"/>
</dbReference>
<dbReference type="InterPro" id="IPR013216">
    <property type="entry name" value="Methyltransf_11"/>
</dbReference>
<keyword evidence="2" id="KW-0808">Transferase</keyword>
<dbReference type="Pfam" id="PF08241">
    <property type="entry name" value="Methyltransf_11"/>
    <property type="match status" value="1"/>
</dbReference>
<gene>
    <name evidence="2" type="ORF">PFR_JS23_2027</name>
</gene>
<sequence>MADQHPFARHWNHNSHYYPRIAELLDGHRVVLDVGCGEGTLARYLATGDTVPVGERRDGLKQPQPAPESFDDKDLRHEVVGIDADAKVLAPDAPGVHFMLADAQQLPFPDASFDAVVSVGVLHHLNEDLGLVEMRRVLRPGGRLVVIDTARSPVPFGPLEIRDMAANLVLGLGKTRWRPDTLTAEPDLNWTQSRELIEGNLPGAHWWRVPLWRWVAVWDAPAARRA</sequence>
<dbReference type="RefSeq" id="WP_044636415.1">
    <property type="nucleotide sequence ID" value="NZ_CCYN01000040.1"/>
</dbReference>
<name>A0A0A8PQD9_9ACTN</name>
<dbReference type="EMBL" id="LT618793">
    <property type="protein sequence ID" value="SCQ81760.1"/>
    <property type="molecule type" value="Genomic_DNA"/>
</dbReference>
<dbReference type="AlphaFoldDB" id="A0A0A8PQD9"/>
<organism evidence="2 3">
    <name type="scientific">Propionibacterium freudenreichii</name>
    <dbReference type="NCBI Taxonomy" id="1744"/>
    <lineage>
        <taxon>Bacteria</taxon>
        <taxon>Bacillati</taxon>
        <taxon>Actinomycetota</taxon>
        <taxon>Actinomycetes</taxon>
        <taxon>Propionibacteriales</taxon>
        <taxon>Propionibacteriaceae</taxon>
        <taxon>Propionibacterium</taxon>
    </lineage>
</organism>
<dbReference type="SUPFAM" id="SSF53335">
    <property type="entry name" value="S-adenosyl-L-methionine-dependent methyltransferases"/>
    <property type="match status" value="1"/>
</dbReference>
<evidence type="ECO:0000313" key="3">
    <source>
        <dbReference type="Proteomes" id="UP000250080"/>
    </source>
</evidence>
<keyword evidence="2" id="KW-0489">Methyltransferase</keyword>
<dbReference type="GO" id="GO:0008757">
    <property type="term" value="F:S-adenosylmethionine-dependent methyltransferase activity"/>
    <property type="evidence" value="ECO:0007669"/>
    <property type="project" value="InterPro"/>
</dbReference>
<dbReference type="GO" id="GO:0032259">
    <property type="term" value="P:methylation"/>
    <property type="evidence" value="ECO:0007669"/>
    <property type="project" value="UniProtKB-KW"/>
</dbReference>
<keyword evidence="2" id="KW-0830">Ubiquinone</keyword>
<proteinExistence type="predicted"/>
<dbReference type="InterPro" id="IPR029063">
    <property type="entry name" value="SAM-dependent_MTases_sf"/>
</dbReference>
<dbReference type="Proteomes" id="UP000250080">
    <property type="component" value="Chromosome I"/>
</dbReference>
<dbReference type="OrthoDB" id="65624at2"/>
<feature type="domain" description="Methyltransferase type 11" evidence="1">
    <location>
        <begin position="77"/>
        <end position="146"/>
    </location>
</feature>
<accession>A0A0A8PQD9</accession>
<protein>
    <submittedName>
        <fullName evidence="2">Methylase involved in ubiquinone/menaquinone biosynthesis</fullName>
    </submittedName>
</protein>
<dbReference type="Gene3D" id="3.40.50.150">
    <property type="entry name" value="Vaccinia Virus protein VP39"/>
    <property type="match status" value="1"/>
</dbReference>
<evidence type="ECO:0000259" key="1">
    <source>
        <dbReference type="Pfam" id="PF08241"/>
    </source>
</evidence>
<reference evidence="2 3" key="1">
    <citation type="submission" date="2016-09" db="EMBL/GenBank/DDBJ databases">
        <authorList>
            <person name="Laine KS P."/>
        </authorList>
    </citation>
    <scope>NUCLEOTIDE SEQUENCE [LARGE SCALE GENOMIC DNA]</scope>
    <source>
        <strain evidence="2">PFRJS-23</strain>
    </source>
</reference>
<dbReference type="PANTHER" id="PTHR43591">
    <property type="entry name" value="METHYLTRANSFERASE"/>
    <property type="match status" value="1"/>
</dbReference>